<dbReference type="InterPro" id="IPR016300">
    <property type="entry name" value="ATPase_ArsA/GET3"/>
</dbReference>
<evidence type="ECO:0000256" key="1">
    <source>
        <dbReference type="ARBA" id="ARBA00011040"/>
    </source>
</evidence>
<dbReference type="EMBL" id="JBHZOL010000100">
    <property type="protein sequence ID" value="MFE4108127.1"/>
    <property type="molecule type" value="Genomic_DNA"/>
</dbReference>
<gene>
    <name evidence="3" type="ORF">ACFVKH_17730</name>
</gene>
<dbReference type="NCBIfam" id="TIGR00345">
    <property type="entry name" value="GET3_arsA_TRC40"/>
    <property type="match status" value="2"/>
</dbReference>
<dbReference type="InterPro" id="IPR027417">
    <property type="entry name" value="P-loop_NTPase"/>
</dbReference>
<dbReference type="SMART" id="SM00382">
    <property type="entry name" value="AAA"/>
    <property type="match status" value="2"/>
</dbReference>
<sequence>MNALVLPLLQSRQLVMFSGKGGVGKTTLACAIARAWAQQSPKTVLLLSTDPAHSLADVLQMPVSNQPAAVADLPNLQVRALDAQQLLQAFKQRYGAVLELLVERGSFVDGSDLSPVWDMGWPGLDELMGVLEIQQILRTQAAHRVVVDMAPSGHTLNLFYLMDFLDTFLAALDTFQEKHRFISKTLAGRYTPDEADKFLQDMKADLASGRSLLQDAVRTACWIVAIPEAMSLRESERFAAALDDLNIPIGAICVNQLLAATAADRNRVLAQQQILAQFQQLRPEQPVLTVAQQPQEPIGSAAIDQLLAQLNQPPTQAIAELGNVPIVWPEPLPPGLSDFVAAGRRLVIVGGKGGVGKTTVAAAIAWEMAQQHPEAAVRVVSIDPAHSLGDALGQPLGHQPTRLTPNLSAQEIDAHEVLDQFRADYLWELAEMMGGEDDIGGGFQVIYGPEAWRQIVSEALPGIDEMLSLITIMELLEQDQQQLIVLDTAPTGHLLRFLEMPTALADWLAWIFKLWIKYQDVVGRTEFMGRLRQLRQRVVSAQKQLKAASHTEFIGVVNHQSAVLAEAQRLNQALTTMGIQQRYLIHNRYQPGRSLPASLFAAQTVVRLPLLPSNVDALAQVQGAAHLLFEQG</sequence>
<evidence type="ECO:0000313" key="3">
    <source>
        <dbReference type="EMBL" id="MFE4108127.1"/>
    </source>
</evidence>
<reference evidence="3 4" key="1">
    <citation type="submission" date="2024-10" db="EMBL/GenBank/DDBJ databases">
        <authorList>
            <person name="Ratan Roy A."/>
            <person name="Morales Sandoval P.H."/>
            <person name="De Los Santos Villalobos S."/>
            <person name="Chakraborty S."/>
            <person name="Mukherjee J."/>
        </authorList>
    </citation>
    <scope>NUCLEOTIDE SEQUENCE [LARGE SCALE GENOMIC DNA]</scope>
    <source>
        <strain evidence="3 4">S1</strain>
    </source>
</reference>
<comment type="caution">
    <text evidence="3">The sequence shown here is derived from an EMBL/GenBank/DDBJ whole genome shotgun (WGS) entry which is preliminary data.</text>
</comment>
<protein>
    <submittedName>
        <fullName evidence="3">ArsA family ATPase</fullName>
    </submittedName>
</protein>
<accession>A0ABW6IKF3</accession>
<dbReference type="InterPro" id="IPR025723">
    <property type="entry name" value="ArsA/GET3_ATPase-like"/>
</dbReference>
<dbReference type="Gene3D" id="3.40.50.300">
    <property type="entry name" value="P-loop containing nucleotide triphosphate hydrolases"/>
    <property type="match status" value="2"/>
</dbReference>
<comment type="similarity">
    <text evidence="1">Belongs to the arsA ATPase family.</text>
</comment>
<evidence type="ECO:0000313" key="4">
    <source>
        <dbReference type="Proteomes" id="UP001600165"/>
    </source>
</evidence>
<feature type="domain" description="AAA+ ATPase" evidence="2">
    <location>
        <begin position="342"/>
        <end position="610"/>
    </location>
</feature>
<dbReference type="SUPFAM" id="SSF52540">
    <property type="entry name" value="P-loop containing nucleoside triphosphate hydrolases"/>
    <property type="match status" value="2"/>
</dbReference>
<keyword evidence="4" id="KW-1185">Reference proteome</keyword>
<proteinExistence type="inferred from homology"/>
<dbReference type="RefSeq" id="WP_377967538.1">
    <property type="nucleotide sequence ID" value="NZ_JBHZOL010000100.1"/>
</dbReference>
<dbReference type="InterPro" id="IPR003593">
    <property type="entry name" value="AAA+_ATPase"/>
</dbReference>
<dbReference type="PANTHER" id="PTHR10803">
    <property type="entry name" value="ARSENICAL PUMP-DRIVING ATPASE ARSENITE-TRANSLOCATING ATPASE"/>
    <property type="match status" value="1"/>
</dbReference>
<name>A0ABW6IKF3_9CYAN</name>
<evidence type="ECO:0000259" key="2">
    <source>
        <dbReference type="SMART" id="SM00382"/>
    </source>
</evidence>
<dbReference type="Pfam" id="PF02374">
    <property type="entry name" value="ArsA_ATPase"/>
    <property type="match status" value="2"/>
</dbReference>
<organism evidence="3 4">
    <name type="scientific">Almyronema epifaneia S1</name>
    <dbReference type="NCBI Taxonomy" id="2991925"/>
    <lineage>
        <taxon>Bacteria</taxon>
        <taxon>Bacillati</taxon>
        <taxon>Cyanobacteriota</taxon>
        <taxon>Cyanophyceae</taxon>
        <taxon>Nodosilineales</taxon>
        <taxon>Nodosilineaceae</taxon>
        <taxon>Almyronema</taxon>
        <taxon>Almyronema epifaneia</taxon>
    </lineage>
</organism>
<dbReference type="Proteomes" id="UP001600165">
    <property type="component" value="Unassembled WGS sequence"/>
</dbReference>
<dbReference type="PANTHER" id="PTHR10803:SF3">
    <property type="entry name" value="ATPASE GET3"/>
    <property type="match status" value="1"/>
</dbReference>
<dbReference type="CDD" id="cd02035">
    <property type="entry name" value="ArsA"/>
    <property type="match status" value="2"/>
</dbReference>
<feature type="domain" description="AAA+ ATPase" evidence="2">
    <location>
        <begin position="11"/>
        <end position="278"/>
    </location>
</feature>